<evidence type="ECO:0000313" key="2">
    <source>
        <dbReference type="Proteomes" id="UP000238308"/>
    </source>
</evidence>
<protein>
    <recommendedName>
        <fullName evidence="3">HEPN AbiU2-like domain-containing protein</fullName>
    </recommendedName>
</protein>
<dbReference type="EMBL" id="PVTV01000002">
    <property type="protein sequence ID" value="PRZ01094.1"/>
    <property type="molecule type" value="Genomic_DNA"/>
</dbReference>
<gene>
    <name evidence="1" type="ORF">BCM14_0114</name>
</gene>
<comment type="caution">
    <text evidence="1">The sequence shown here is derived from an EMBL/GenBank/DDBJ whole genome shotgun (WGS) entry which is preliminary data.</text>
</comment>
<evidence type="ECO:0000313" key="1">
    <source>
        <dbReference type="EMBL" id="PRZ01094.1"/>
    </source>
</evidence>
<accession>A0A2T0XQ78</accession>
<sequence>MTRRERVRRALILCCHFLRNLAFYKAGWRNRVARRKSQFWVTANGNFLDHCVLEWCKLFADGRGKHHWRKVVTDQNAFLNDMLRTLRLTEDQFEAYINDMRTYRDKFVAHLDLDEIMQIPRLRVARQSVAYLHDYLLSHEDDDGFFPEAPSRAERFYQLYANEAKGVYTE</sequence>
<reference evidence="1 2" key="1">
    <citation type="submission" date="2018-03" db="EMBL/GenBank/DDBJ databases">
        <title>Genomic Encyclopedia of Type Strains, Phase III (KMG-III): the genomes of soil and plant-associated and newly described type strains.</title>
        <authorList>
            <person name="Whitman W."/>
        </authorList>
    </citation>
    <scope>NUCLEOTIDE SEQUENCE [LARGE SCALE GENOMIC DNA]</scope>
    <source>
        <strain evidence="1 2">MWH-P2sevCIIIb</strain>
    </source>
</reference>
<dbReference type="Proteomes" id="UP000238308">
    <property type="component" value="Unassembled WGS sequence"/>
</dbReference>
<name>A0A2T0XQ78_9BURK</name>
<keyword evidence="2" id="KW-1185">Reference proteome</keyword>
<organism evidence="1 2">
    <name type="scientific">Jezberella montanilacus</name>
    <dbReference type="NCBI Taxonomy" id="323426"/>
    <lineage>
        <taxon>Bacteria</taxon>
        <taxon>Pseudomonadati</taxon>
        <taxon>Pseudomonadota</taxon>
        <taxon>Betaproteobacteria</taxon>
        <taxon>Burkholderiales</taxon>
        <taxon>Alcaligenaceae</taxon>
        <taxon>Jezberella</taxon>
    </lineage>
</organism>
<proteinExistence type="predicted"/>
<evidence type="ECO:0008006" key="3">
    <source>
        <dbReference type="Google" id="ProtNLM"/>
    </source>
</evidence>
<dbReference type="AlphaFoldDB" id="A0A2T0XQ78"/>